<sequence length="146" mass="17395">MNEQRRVIKELMNESEWREAFPIMKQLRSHLEESDFLALVNEAKQKQEYKLFALYDNQKVVAVTGFMPMVTLYNGRFIWVCDLVTDSTKRSRGYGQELLEYVHDWSQEHGFKIVSLSSGVQRTEAHHFYENKMAYDKVSYVFLKRL</sequence>
<proteinExistence type="predicted"/>
<gene>
    <name evidence="2" type="ORF">AN957_06195</name>
</gene>
<dbReference type="EMBL" id="LJIX01000006">
    <property type="protein sequence ID" value="KQL21816.1"/>
    <property type="molecule type" value="Genomic_DNA"/>
</dbReference>
<evidence type="ECO:0000259" key="1">
    <source>
        <dbReference type="PROSITE" id="PS51186"/>
    </source>
</evidence>
<dbReference type="GO" id="GO:0016747">
    <property type="term" value="F:acyltransferase activity, transferring groups other than amino-acyl groups"/>
    <property type="evidence" value="ECO:0007669"/>
    <property type="project" value="InterPro"/>
</dbReference>
<dbReference type="InterPro" id="IPR000182">
    <property type="entry name" value="GNAT_dom"/>
</dbReference>
<feature type="domain" description="N-acetyltransferase" evidence="1">
    <location>
        <begin position="7"/>
        <end position="146"/>
    </location>
</feature>
<protein>
    <submittedName>
        <fullName evidence="2">Acetyltransferase</fullName>
    </submittedName>
</protein>
<keyword evidence="3" id="KW-1185">Reference proteome</keyword>
<evidence type="ECO:0000313" key="3">
    <source>
        <dbReference type="Proteomes" id="UP000050996"/>
    </source>
</evidence>
<evidence type="ECO:0000313" key="2">
    <source>
        <dbReference type="EMBL" id="KQL21816.1"/>
    </source>
</evidence>
<dbReference type="PATRIC" id="fig|1637975.4.peg.929"/>
<keyword evidence="2" id="KW-0808">Transferase</keyword>
<accession>A0A0Q3QW09</accession>
<name>A0A0Q3QW09_9BACI</name>
<organism evidence="2 3">
    <name type="scientific">Cytobacillus solani</name>
    <dbReference type="NCBI Taxonomy" id="1637975"/>
    <lineage>
        <taxon>Bacteria</taxon>
        <taxon>Bacillati</taxon>
        <taxon>Bacillota</taxon>
        <taxon>Bacilli</taxon>
        <taxon>Bacillales</taxon>
        <taxon>Bacillaceae</taxon>
        <taxon>Cytobacillus</taxon>
    </lineage>
</organism>
<dbReference type="Pfam" id="PF00583">
    <property type="entry name" value="Acetyltransf_1"/>
    <property type="match status" value="1"/>
</dbReference>
<dbReference type="SUPFAM" id="SSF55729">
    <property type="entry name" value="Acyl-CoA N-acyltransferases (Nat)"/>
    <property type="match status" value="1"/>
</dbReference>
<dbReference type="Gene3D" id="3.40.630.30">
    <property type="match status" value="1"/>
</dbReference>
<dbReference type="CDD" id="cd04301">
    <property type="entry name" value="NAT_SF"/>
    <property type="match status" value="1"/>
</dbReference>
<dbReference type="PROSITE" id="PS51186">
    <property type="entry name" value="GNAT"/>
    <property type="match status" value="1"/>
</dbReference>
<dbReference type="STRING" id="1637975.AN957_06195"/>
<comment type="caution">
    <text evidence="2">The sequence shown here is derived from an EMBL/GenBank/DDBJ whole genome shotgun (WGS) entry which is preliminary data.</text>
</comment>
<dbReference type="Proteomes" id="UP000050996">
    <property type="component" value="Unassembled WGS sequence"/>
</dbReference>
<dbReference type="InterPro" id="IPR016181">
    <property type="entry name" value="Acyl_CoA_acyltransferase"/>
</dbReference>
<dbReference type="AlphaFoldDB" id="A0A0Q3QW09"/>
<reference evidence="2 3" key="1">
    <citation type="submission" date="2015-09" db="EMBL/GenBank/DDBJ databases">
        <title>Genome sequencing project for genomic taxonomy and phylogenomics of Bacillus-like bacteria.</title>
        <authorList>
            <person name="Liu B."/>
            <person name="Wang J."/>
            <person name="Zhu Y."/>
            <person name="Liu G."/>
            <person name="Chen Q."/>
            <person name="Chen Z."/>
            <person name="Lan J."/>
            <person name="Che J."/>
            <person name="Ge C."/>
            <person name="Shi H."/>
            <person name="Pan Z."/>
            <person name="Liu X."/>
        </authorList>
    </citation>
    <scope>NUCLEOTIDE SEQUENCE [LARGE SCALE GENOMIC DNA]</scope>
    <source>
        <strain evidence="2 3">FJAT-18043</strain>
    </source>
</reference>